<dbReference type="OrthoDB" id="2305872at2759"/>
<reference evidence="1" key="1">
    <citation type="submission" date="2021-06" db="EMBL/GenBank/DDBJ databases">
        <authorList>
            <person name="Kallberg Y."/>
            <person name="Tangrot J."/>
            <person name="Rosling A."/>
        </authorList>
    </citation>
    <scope>NUCLEOTIDE SEQUENCE</scope>
    <source>
        <strain evidence="1">IN212</strain>
    </source>
</reference>
<dbReference type="AlphaFoldDB" id="A0A9N8ZL47"/>
<organism evidence="1 2">
    <name type="scientific">Racocetra fulgida</name>
    <dbReference type="NCBI Taxonomy" id="60492"/>
    <lineage>
        <taxon>Eukaryota</taxon>
        <taxon>Fungi</taxon>
        <taxon>Fungi incertae sedis</taxon>
        <taxon>Mucoromycota</taxon>
        <taxon>Glomeromycotina</taxon>
        <taxon>Glomeromycetes</taxon>
        <taxon>Diversisporales</taxon>
        <taxon>Gigasporaceae</taxon>
        <taxon>Racocetra</taxon>
    </lineage>
</organism>
<dbReference type="EMBL" id="CAJVPZ010001755">
    <property type="protein sequence ID" value="CAG8499198.1"/>
    <property type="molecule type" value="Genomic_DNA"/>
</dbReference>
<feature type="non-terminal residue" evidence="1">
    <location>
        <position position="1"/>
    </location>
</feature>
<name>A0A9N8ZL47_9GLOM</name>
<keyword evidence="2" id="KW-1185">Reference proteome</keyword>
<sequence>EIIDEETLSDNFIETSDNSDNEVLDNSENNFESSILNQPELLISIQPEPSMSSQSESLMSNQMLKKNKNPCEYSINDYVCLMVPKINHNSIDQYTLPCKIIEELPNQTYRLQCKNGILDSTYCANEIMPLGLAIYEELEVCQEKTIGIREAARMQSTSTAII</sequence>
<protein>
    <submittedName>
        <fullName evidence="1">17356_t:CDS:1</fullName>
    </submittedName>
</protein>
<evidence type="ECO:0000313" key="2">
    <source>
        <dbReference type="Proteomes" id="UP000789396"/>
    </source>
</evidence>
<proteinExistence type="predicted"/>
<accession>A0A9N8ZL47</accession>
<evidence type="ECO:0000313" key="1">
    <source>
        <dbReference type="EMBL" id="CAG8499198.1"/>
    </source>
</evidence>
<comment type="caution">
    <text evidence="1">The sequence shown here is derived from an EMBL/GenBank/DDBJ whole genome shotgun (WGS) entry which is preliminary data.</text>
</comment>
<dbReference type="Proteomes" id="UP000789396">
    <property type="component" value="Unassembled WGS sequence"/>
</dbReference>
<gene>
    <name evidence="1" type="ORF">RFULGI_LOCUS2354</name>
</gene>